<dbReference type="Pfam" id="PF02504">
    <property type="entry name" value="FA_synthesis"/>
    <property type="match status" value="1"/>
</dbReference>
<feature type="active site" evidence="1">
    <location>
        <position position="358"/>
    </location>
</feature>
<proteinExistence type="predicted"/>
<dbReference type="GO" id="GO:0006633">
    <property type="term" value="P:fatty acid biosynthetic process"/>
    <property type="evidence" value="ECO:0007669"/>
    <property type="project" value="InterPro"/>
</dbReference>
<dbReference type="RefSeq" id="WP_425489222.1">
    <property type="nucleotide sequence ID" value="NZ_CP058559.1"/>
</dbReference>
<protein>
    <submittedName>
        <fullName evidence="2">Glycine reductase</fullName>
    </submittedName>
</protein>
<organism evidence="2 3">
    <name type="scientific">Alkalicella caledoniensis</name>
    <dbReference type="NCBI Taxonomy" id="2731377"/>
    <lineage>
        <taxon>Bacteria</taxon>
        <taxon>Bacillati</taxon>
        <taxon>Bacillota</taxon>
        <taxon>Clostridia</taxon>
        <taxon>Eubacteriales</taxon>
        <taxon>Proteinivoracaceae</taxon>
        <taxon>Alkalicella</taxon>
    </lineage>
</organism>
<name>A0A7G9W947_ALKCA</name>
<dbReference type="SUPFAM" id="SSF53659">
    <property type="entry name" value="Isocitrate/Isopropylmalate dehydrogenase-like"/>
    <property type="match status" value="1"/>
</dbReference>
<evidence type="ECO:0000313" key="2">
    <source>
        <dbReference type="EMBL" id="QNO15209.1"/>
    </source>
</evidence>
<dbReference type="KEGG" id="acae:HYG86_10760"/>
<dbReference type="PIRSF" id="PIRSF036593">
    <property type="entry name" value="GrdD"/>
    <property type="match status" value="1"/>
</dbReference>
<dbReference type="Gene3D" id="3.40.718.10">
    <property type="entry name" value="Isopropylmalate Dehydrogenase"/>
    <property type="match status" value="1"/>
</dbReference>
<reference evidence="2 3" key="1">
    <citation type="submission" date="2020-07" db="EMBL/GenBank/DDBJ databases">
        <title>Alkalicella. sp. LB2 genome.</title>
        <authorList>
            <person name="Postec A."/>
            <person name="Quemeneur M."/>
        </authorList>
    </citation>
    <scope>NUCLEOTIDE SEQUENCE [LARGE SCALE GENOMIC DNA]</scope>
    <source>
        <strain evidence="2 3">LB2</strain>
    </source>
</reference>
<keyword evidence="3" id="KW-1185">Reference proteome</keyword>
<gene>
    <name evidence="2" type="ORF">HYG86_10760</name>
</gene>
<dbReference type="GO" id="GO:0016747">
    <property type="term" value="F:acyltransferase activity, transferring groups other than amino-acyl groups"/>
    <property type="evidence" value="ECO:0007669"/>
    <property type="project" value="InterPro"/>
</dbReference>
<dbReference type="NCBIfam" id="NF040747">
    <property type="entry name" value="reduct_C_alpha"/>
    <property type="match status" value="1"/>
</dbReference>
<dbReference type="InterPro" id="IPR012116">
    <property type="entry name" value="Gly_reductase_pC_asu"/>
</dbReference>
<evidence type="ECO:0000256" key="1">
    <source>
        <dbReference type="PIRSR" id="PIRSR036593-50"/>
    </source>
</evidence>
<dbReference type="EMBL" id="CP058559">
    <property type="protein sequence ID" value="QNO15209.1"/>
    <property type="molecule type" value="Genomic_DNA"/>
</dbReference>
<dbReference type="AlphaFoldDB" id="A0A7G9W947"/>
<dbReference type="InterPro" id="IPR003664">
    <property type="entry name" value="FA_synthesis"/>
</dbReference>
<dbReference type="Proteomes" id="UP000516160">
    <property type="component" value="Chromosome"/>
</dbReference>
<sequence>MMTDKTQVVNTLNSIADFLEGKETAKKTKVALTTIGSELGTDELVQGAMMAVKDNPLLDVVLIGAKPNVDCPLEQHITECEKEAHKILEELLVKKEVSGAVTLHYNFPLGISTVGRVITPARGKSMFIATTTGTTSANRVEAMVLNGILGIIAAKGAGINNPKLGVLNVEGSRQVERILTTLKEKGMEFSLAESIRSDGGSVMRGNDLLSGSCDVMVCDTLTGNILMKIFSSFTTGGNYETLGWGYGPGIGKDMKNIISIISRASGAPVVKGALQYTFELVQNDLVKVAKEEFSKAEKAGLSTELEMIKAPIQKEEKVEVPPKKPVTAEITGIDILQLDDGVGVLWENKIYAESGMGCAGPVIMVAPEDKEQASGILKENKYL</sequence>
<evidence type="ECO:0000313" key="3">
    <source>
        <dbReference type="Proteomes" id="UP000516160"/>
    </source>
</evidence>
<accession>A0A7G9W947</accession>